<keyword evidence="2" id="KW-1185">Reference proteome</keyword>
<proteinExistence type="predicted"/>
<evidence type="ECO:0000313" key="2">
    <source>
        <dbReference type="Proteomes" id="UP000824881"/>
    </source>
</evidence>
<reference evidence="1 2" key="1">
    <citation type="journal article" date="2021" name="Appl. Environ. Microbiol.">
        <title>Genetic linkage and physical mapping for an oyster mushroom Pleurotus cornucopiae and QTL analysis for the trait cap color.</title>
        <authorList>
            <person name="Zhang Y."/>
            <person name="Gao W."/>
            <person name="Sonnenberg A."/>
            <person name="Chen Q."/>
            <person name="Zhang J."/>
            <person name="Huang C."/>
        </authorList>
    </citation>
    <scope>NUCLEOTIDE SEQUENCE [LARGE SCALE GENOMIC DNA]</scope>
    <source>
        <strain evidence="1">CCMSSC00406</strain>
    </source>
</reference>
<dbReference type="EMBL" id="WQMT02000002">
    <property type="protein sequence ID" value="KAG9226945.1"/>
    <property type="molecule type" value="Genomic_DNA"/>
</dbReference>
<protein>
    <submittedName>
        <fullName evidence="1">Uncharacterized protein</fullName>
    </submittedName>
</protein>
<dbReference type="Proteomes" id="UP000824881">
    <property type="component" value="Unassembled WGS sequence"/>
</dbReference>
<organism evidence="1 2">
    <name type="scientific">Pleurotus cornucopiae</name>
    <name type="common">Cornucopia mushroom</name>
    <dbReference type="NCBI Taxonomy" id="5321"/>
    <lineage>
        <taxon>Eukaryota</taxon>
        <taxon>Fungi</taxon>
        <taxon>Dikarya</taxon>
        <taxon>Basidiomycota</taxon>
        <taxon>Agaricomycotina</taxon>
        <taxon>Agaricomycetes</taxon>
        <taxon>Agaricomycetidae</taxon>
        <taxon>Agaricales</taxon>
        <taxon>Pleurotineae</taxon>
        <taxon>Pleurotaceae</taxon>
        <taxon>Pleurotus</taxon>
    </lineage>
</organism>
<accession>A0ACB7J9L6</accession>
<gene>
    <name evidence="1" type="ORF">CCMSSC00406_0003382</name>
</gene>
<evidence type="ECO:0000313" key="1">
    <source>
        <dbReference type="EMBL" id="KAG9226945.1"/>
    </source>
</evidence>
<name>A0ACB7J9L6_PLECO</name>
<sequence length="248" mass="27116">MADNPDATQKTEEIATKAPTPEPVPSTEKESNAAESSKSASTSPSPKEGAEPTSTSESSPTPSQPAWQAIYSPQHNAYYFYNAETQETTWTNPLEPAASTSQEPSDVPSTTPSASTSSYKAREAAALAAGIDPSLAHLDPSLAYAGIPGASTAPNGQPLFTAKFNARTGAFTANNARDPTHLSEYERAKRMSEFYFDVNQWEQDLATRQEEDKDEAGKKRKRPTKKDLERFKEQKRLKKIAKTAWLRQ</sequence>
<comment type="caution">
    <text evidence="1">The sequence shown here is derived from an EMBL/GenBank/DDBJ whole genome shotgun (WGS) entry which is preliminary data.</text>
</comment>